<evidence type="ECO:0000256" key="1">
    <source>
        <dbReference type="ARBA" id="ARBA00004651"/>
    </source>
</evidence>
<evidence type="ECO:0000256" key="2">
    <source>
        <dbReference type="ARBA" id="ARBA00022475"/>
    </source>
</evidence>
<dbReference type="PIRSF" id="PIRSF006324">
    <property type="entry name" value="LeuE"/>
    <property type="match status" value="1"/>
</dbReference>
<evidence type="ECO:0000313" key="7">
    <source>
        <dbReference type="EMBL" id="WFP05833.1"/>
    </source>
</evidence>
<evidence type="ECO:0000256" key="6">
    <source>
        <dbReference type="SAM" id="Phobius"/>
    </source>
</evidence>
<keyword evidence="8" id="KW-1185">Reference proteome</keyword>
<evidence type="ECO:0000256" key="3">
    <source>
        <dbReference type="ARBA" id="ARBA00022692"/>
    </source>
</evidence>
<feature type="transmembrane region" description="Helical" evidence="6">
    <location>
        <begin position="186"/>
        <end position="205"/>
    </location>
</feature>
<keyword evidence="3 6" id="KW-0812">Transmembrane</keyword>
<dbReference type="PANTHER" id="PTHR30086:SF20">
    <property type="entry name" value="ARGININE EXPORTER PROTEIN ARGO-RELATED"/>
    <property type="match status" value="1"/>
</dbReference>
<evidence type="ECO:0000256" key="4">
    <source>
        <dbReference type="ARBA" id="ARBA00022989"/>
    </source>
</evidence>
<protein>
    <submittedName>
        <fullName evidence="7">LysE family translocator</fullName>
    </submittedName>
</protein>
<accession>A0ABY8GLX2</accession>
<feature type="transmembrane region" description="Helical" evidence="6">
    <location>
        <begin position="40"/>
        <end position="65"/>
    </location>
</feature>
<sequence length="211" mass="22131">MDTTTIFLYVVAVSAVTIIPGPTTLLALSNGATGGFRLAACGMLGAALSDLILIGAVGLGLGAILQASTLLFEVVKWIGALYLLYLAWSLWRAPTALVASASTDAVIPRSGRSAFLRSLLVALSNPKGLLFFSAFLPQFIQTGFSVATQYITFALLTAIIDIALMSLYAIGGYHAVRVLSGGALRWLNRSCAAVLAGLAAAMTLYRRSRID</sequence>
<keyword evidence="4 6" id="KW-1133">Transmembrane helix</keyword>
<keyword evidence="2" id="KW-1003">Cell membrane</keyword>
<gene>
    <name evidence="7" type="ORF">P8T11_15975</name>
</gene>
<dbReference type="Proteomes" id="UP001214170">
    <property type="component" value="Chromosome"/>
</dbReference>
<dbReference type="EMBL" id="CP121261">
    <property type="protein sequence ID" value="WFP05833.1"/>
    <property type="molecule type" value="Genomic_DNA"/>
</dbReference>
<keyword evidence="5 6" id="KW-0472">Membrane</keyword>
<feature type="transmembrane region" description="Helical" evidence="6">
    <location>
        <begin position="119"/>
        <end position="140"/>
    </location>
</feature>
<evidence type="ECO:0000313" key="8">
    <source>
        <dbReference type="Proteomes" id="UP001214170"/>
    </source>
</evidence>
<dbReference type="Pfam" id="PF01810">
    <property type="entry name" value="LysE"/>
    <property type="match status" value="1"/>
</dbReference>
<comment type="subcellular location">
    <subcellularLocation>
        <location evidence="1">Cell membrane</location>
        <topology evidence="1">Multi-pass membrane protein</topology>
    </subcellularLocation>
</comment>
<dbReference type="PANTHER" id="PTHR30086">
    <property type="entry name" value="ARGININE EXPORTER PROTEIN ARGO"/>
    <property type="match status" value="1"/>
</dbReference>
<reference evidence="7 8" key="1">
    <citation type="submission" date="2023-03" db="EMBL/GenBank/DDBJ databases">
        <title>Achromobacter spanius LIG8.</title>
        <authorList>
            <person name="Shrestha S."/>
        </authorList>
    </citation>
    <scope>NUCLEOTIDE SEQUENCE [LARGE SCALE GENOMIC DNA]</scope>
    <source>
        <strain evidence="7 8">LIG8</strain>
    </source>
</reference>
<evidence type="ECO:0000256" key="5">
    <source>
        <dbReference type="ARBA" id="ARBA00023136"/>
    </source>
</evidence>
<dbReference type="InterPro" id="IPR001123">
    <property type="entry name" value="LeuE-type"/>
</dbReference>
<organism evidence="7 8">
    <name type="scientific">Achromobacter spanius</name>
    <dbReference type="NCBI Taxonomy" id="217203"/>
    <lineage>
        <taxon>Bacteria</taxon>
        <taxon>Pseudomonadati</taxon>
        <taxon>Pseudomonadota</taxon>
        <taxon>Betaproteobacteria</taxon>
        <taxon>Burkholderiales</taxon>
        <taxon>Alcaligenaceae</taxon>
        <taxon>Achromobacter</taxon>
    </lineage>
</organism>
<feature type="transmembrane region" description="Helical" evidence="6">
    <location>
        <begin position="77"/>
        <end position="99"/>
    </location>
</feature>
<feature type="transmembrane region" description="Helical" evidence="6">
    <location>
        <begin position="152"/>
        <end position="174"/>
    </location>
</feature>
<proteinExistence type="predicted"/>
<name>A0ABY8GLX2_9BURK</name>
<feature type="transmembrane region" description="Helical" evidence="6">
    <location>
        <begin position="6"/>
        <end position="28"/>
    </location>
</feature>
<dbReference type="RefSeq" id="WP_268081036.1">
    <property type="nucleotide sequence ID" value="NZ_CP106885.1"/>
</dbReference>